<evidence type="ECO:0000313" key="4">
    <source>
        <dbReference type="EMBL" id="KAI8578775.1"/>
    </source>
</evidence>
<comment type="caution">
    <text evidence="4">The sequence shown here is derived from an EMBL/GenBank/DDBJ whole genome shotgun (WGS) entry which is preliminary data.</text>
</comment>
<dbReference type="InterPro" id="IPR052616">
    <property type="entry name" value="SYO1-like"/>
</dbReference>
<evidence type="ECO:0000259" key="3">
    <source>
        <dbReference type="Pfam" id="PF25567"/>
    </source>
</evidence>
<comment type="similarity">
    <text evidence="1">Belongs to the nuclear import and ribosome assembly adapter family.</text>
</comment>
<dbReference type="Pfam" id="PF25567">
    <property type="entry name" value="TPR_SYO1"/>
    <property type="match status" value="1"/>
</dbReference>
<dbReference type="Gene3D" id="1.25.10.10">
    <property type="entry name" value="Leucine-rich Repeat Variant"/>
    <property type="match status" value="1"/>
</dbReference>
<feature type="region of interest" description="Disordered" evidence="2">
    <location>
        <begin position="1"/>
        <end position="25"/>
    </location>
</feature>
<gene>
    <name evidence="4" type="ORF">K450DRAFT_245461</name>
</gene>
<dbReference type="GO" id="GO:0006606">
    <property type="term" value="P:protein import into nucleus"/>
    <property type="evidence" value="ECO:0007669"/>
    <property type="project" value="TreeGrafter"/>
</dbReference>
<accession>A0AAD5HC26</accession>
<sequence>MGKQTHKKKAGKRANPLATSQVPNGMAEIVPKEEEIIPILQKLSSSSGGDRAWATAGISNLLVANAPTRKLLLSKGVATLLIERLTDPEYAVVQEALGALRNLTVVDDTIAPTLFAGDILTPISSLIPKVSTVIHKVLTDEPVVDEEDKEMRKGIWDFAENLISIMWSLSEASENHLKSINRLNIITFLTSFMTSADKCPLKVVVAAGQCLNTLTDDNKDIYIEFQNHPEYIDMLVSIVKNLTDEDKILVRILACATLLNVREAVQSTGSWDEESDPIAEMNKSILPILVEALNFDIEKASEECIQAVNSGNLTKDDQTGEISAKPKQPLTNEDELVQKVQERLTTLQLALELISNICIQDNTEDDGKISYPPQETPAKYAPQSIESSIINAFSNTHLRAIECLNNFLLTMNDLPSKFWFKEKKEDAQNAWIWLFQTAGGVAGSGVAVGDEEPGQELRGAVLEAIVGCLWALARGLGQDIVLQGFHVPALQGAYNSCARDSLRVKCVGTLGVIAMRQGDIENNKNIGDFFIKALKELPPKGSTTTDAATEILNALFDVYGDCAFDYDLPVFVNGGYLSALKSVLPAYKNVVKATDKRKFRDLRLRADEALGNLNAFIRYKTDERK</sequence>
<evidence type="ECO:0000256" key="1">
    <source>
        <dbReference type="ARBA" id="ARBA00049983"/>
    </source>
</evidence>
<dbReference type="GeneID" id="75915099"/>
<feature type="compositionally biased region" description="Basic residues" evidence="2">
    <location>
        <begin position="1"/>
        <end position="12"/>
    </location>
</feature>
<dbReference type="EMBL" id="MU620926">
    <property type="protein sequence ID" value="KAI8578775.1"/>
    <property type="molecule type" value="Genomic_DNA"/>
</dbReference>
<dbReference type="RefSeq" id="XP_051443779.1">
    <property type="nucleotide sequence ID" value="XM_051589754.1"/>
</dbReference>
<dbReference type="GO" id="GO:0051082">
    <property type="term" value="F:unfolded protein binding"/>
    <property type="evidence" value="ECO:0007669"/>
    <property type="project" value="TreeGrafter"/>
</dbReference>
<dbReference type="InterPro" id="IPR057990">
    <property type="entry name" value="TPR_SYO1"/>
</dbReference>
<dbReference type="AlphaFoldDB" id="A0AAD5HC26"/>
<evidence type="ECO:0000256" key="2">
    <source>
        <dbReference type="SAM" id="MobiDB-lite"/>
    </source>
</evidence>
<dbReference type="Proteomes" id="UP001206595">
    <property type="component" value="Unassembled WGS sequence"/>
</dbReference>
<dbReference type="SUPFAM" id="SSF48371">
    <property type="entry name" value="ARM repeat"/>
    <property type="match status" value="1"/>
</dbReference>
<reference evidence="4" key="1">
    <citation type="submission" date="2021-06" db="EMBL/GenBank/DDBJ databases">
        <authorList>
            <consortium name="DOE Joint Genome Institute"/>
            <person name="Mondo S.J."/>
            <person name="Amses K.R."/>
            <person name="Simmons D.R."/>
            <person name="Longcore J.E."/>
            <person name="Seto K."/>
            <person name="Alves G.H."/>
            <person name="Bonds A.E."/>
            <person name="Quandt C.A."/>
            <person name="Davis W.J."/>
            <person name="Chang Y."/>
            <person name="Letcher P.M."/>
            <person name="Powell M.J."/>
            <person name="Kuo A."/>
            <person name="Labutti K."/>
            <person name="Pangilinan J."/>
            <person name="Andreopoulos W."/>
            <person name="Tritt A."/>
            <person name="Riley R."/>
            <person name="Hundley H."/>
            <person name="Johnson J."/>
            <person name="Lipzen A."/>
            <person name="Barry K."/>
            <person name="Berbee M.L."/>
            <person name="Buchler N.E."/>
            <person name="Grigoriev I.V."/>
            <person name="Spatafora J.W."/>
            <person name="Stajich J.E."/>
            <person name="James T.Y."/>
        </authorList>
    </citation>
    <scope>NUCLEOTIDE SEQUENCE</scope>
    <source>
        <strain evidence="4">AG</strain>
    </source>
</reference>
<keyword evidence="5" id="KW-1185">Reference proteome</keyword>
<proteinExistence type="inferred from homology"/>
<evidence type="ECO:0000313" key="5">
    <source>
        <dbReference type="Proteomes" id="UP001206595"/>
    </source>
</evidence>
<dbReference type="InterPro" id="IPR011989">
    <property type="entry name" value="ARM-like"/>
</dbReference>
<dbReference type="GO" id="GO:0042273">
    <property type="term" value="P:ribosomal large subunit biogenesis"/>
    <property type="evidence" value="ECO:0007669"/>
    <property type="project" value="TreeGrafter"/>
</dbReference>
<dbReference type="InterPro" id="IPR016024">
    <property type="entry name" value="ARM-type_fold"/>
</dbReference>
<dbReference type="PANTHER" id="PTHR13347">
    <property type="entry name" value="HEAT REPEAT-CONTAINING PROTEIN 3"/>
    <property type="match status" value="1"/>
</dbReference>
<feature type="domain" description="SYO1-like TPR repeats" evidence="3">
    <location>
        <begin position="368"/>
        <end position="623"/>
    </location>
</feature>
<dbReference type="CDD" id="cd13394">
    <property type="entry name" value="Syo1_like"/>
    <property type="match status" value="1"/>
</dbReference>
<organism evidence="4 5">
    <name type="scientific">Umbelopsis ramanniana AG</name>
    <dbReference type="NCBI Taxonomy" id="1314678"/>
    <lineage>
        <taxon>Eukaryota</taxon>
        <taxon>Fungi</taxon>
        <taxon>Fungi incertae sedis</taxon>
        <taxon>Mucoromycota</taxon>
        <taxon>Mucoromycotina</taxon>
        <taxon>Umbelopsidomycetes</taxon>
        <taxon>Umbelopsidales</taxon>
        <taxon>Umbelopsidaceae</taxon>
        <taxon>Umbelopsis</taxon>
    </lineage>
</organism>
<reference evidence="4" key="2">
    <citation type="journal article" date="2022" name="Proc. Natl. Acad. Sci. U.S.A.">
        <title>Diploid-dominant life cycles characterize the early evolution of Fungi.</title>
        <authorList>
            <person name="Amses K.R."/>
            <person name="Simmons D.R."/>
            <person name="Longcore J.E."/>
            <person name="Mondo S.J."/>
            <person name="Seto K."/>
            <person name="Jeronimo G.H."/>
            <person name="Bonds A.E."/>
            <person name="Quandt C.A."/>
            <person name="Davis W.J."/>
            <person name="Chang Y."/>
            <person name="Federici B.A."/>
            <person name="Kuo A."/>
            <person name="LaButti K."/>
            <person name="Pangilinan J."/>
            <person name="Andreopoulos W."/>
            <person name="Tritt A."/>
            <person name="Riley R."/>
            <person name="Hundley H."/>
            <person name="Johnson J."/>
            <person name="Lipzen A."/>
            <person name="Barry K."/>
            <person name="Lang B.F."/>
            <person name="Cuomo C.A."/>
            <person name="Buchler N.E."/>
            <person name="Grigoriev I.V."/>
            <person name="Spatafora J.W."/>
            <person name="Stajich J.E."/>
            <person name="James T.Y."/>
        </authorList>
    </citation>
    <scope>NUCLEOTIDE SEQUENCE</scope>
    <source>
        <strain evidence="4">AG</strain>
    </source>
</reference>
<dbReference type="PANTHER" id="PTHR13347:SF1">
    <property type="entry name" value="HEAT REPEAT-CONTAINING PROTEIN 3"/>
    <property type="match status" value="1"/>
</dbReference>
<name>A0AAD5HC26_UMBRA</name>
<protein>
    <recommendedName>
        <fullName evidence="3">SYO1-like TPR repeats domain-containing protein</fullName>
    </recommendedName>
</protein>